<feature type="region of interest" description="Disordered" evidence="1">
    <location>
        <begin position="26"/>
        <end position="45"/>
    </location>
</feature>
<gene>
    <name evidence="3" type="ORF">LCGC14_2335080</name>
</gene>
<evidence type="ECO:0000256" key="1">
    <source>
        <dbReference type="SAM" id="MobiDB-lite"/>
    </source>
</evidence>
<sequence>MEKASPSDLRKLPRVRQLIKNVRNFRSGSIPNKAGTRKRKSGDALAETPTKYHVTLVPDAPFLVIPEVTSELREYVPIGWLKPPAIPSNLVKVLTNARIEHFALLTSRMHMAWLRVIGGRLESRYRYSISVVYNNFPLPSRKIPPLIGRLAMQVLEARSAYSESTL</sequence>
<proteinExistence type="predicted"/>
<name>A0A0F9CDM9_9ZZZZ</name>
<dbReference type="EMBL" id="LAZR01033646">
    <property type="protein sequence ID" value="KKL47483.1"/>
    <property type="molecule type" value="Genomic_DNA"/>
</dbReference>
<dbReference type="AlphaFoldDB" id="A0A0F9CDM9"/>
<feature type="domain" description="MmeI-like target recognition" evidence="2">
    <location>
        <begin position="2"/>
        <end position="140"/>
    </location>
</feature>
<dbReference type="InterPro" id="IPR046820">
    <property type="entry name" value="MmeI_TRD"/>
</dbReference>
<protein>
    <recommendedName>
        <fullName evidence="2">MmeI-like target recognition domain-containing protein</fullName>
    </recommendedName>
</protein>
<dbReference type="Pfam" id="PF20466">
    <property type="entry name" value="MmeI_TRD"/>
    <property type="match status" value="1"/>
</dbReference>
<evidence type="ECO:0000259" key="2">
    <source>
        <dbReference type="Pfam" id="PF20466"/>
    </source>
</evidence>
<comment type="caution">
    <text evidence="3">The sequence shown here is derived from an EMBL/GenBank/DDBJ whole genome shotgun (WGS) entry which is preliminary data.</text>
</comment>
<reference evidence="3" key="1">
    <citation type="journal article" date="2015" name="Nature">
        <title>Complex archaea that bridge the gap between prokaryotes and eukaryotes.</title>
        <authorList>
            <person name="Spang A."/>
            <person name="Saw J.H."/>
            <person name="Jorgensen S.L."/>
            <person name="Zaremba-Niedzwiedzka K."/>
            <person name="Martijn J."/>
            <person name="Lind A.E."/>
            <person name="van Eijk R."/>
            <person name="Schleper C."/>
            <person name="Guy L."/>
            <person name="Ettema T.J."/>
        </authorList>
    </citation>
    <scope>NUCLEOTIDE SEQUENCE</scope>
</reference>
<organism evidence="3">
    <name type="scientific">marine sediment metagenome</name>
    <dbReference type="NCBI Taxonomy" id="412755"/>
    <lineage>
        <taxon>unclassified sequences</taxon>
        <taxon>metagenomes</taxon>
        <taxon>ecological metagenomes</taxon>
    </lineage>
</organism>
<evidence type="ECO:0000313" key="3">
    <source>
        <dbReference type="EMBL" id="KKL47483.1"/>
    </source>
</evidence>
<accession>A0A0F9CDM9</accession>
<feature type="non-terminal residue" evidence="3">
    <location>
        <position position="166"/>
    </location>
</feature>